<evidence type="ECO:0000313" key="1">
    <source>
        <dbReference type="Proteomes" id="UP000887580"/>
    </source>
</evidence>
<dbReference type="Proteomes" id="UP000887580">
    <property type="component" value="Unplaced"/>
</dbReference>
<reference evidence="2" key="1">
    <citation type="submission" date="2022-11" db="UniProtKB">
        <authorList>
            <consortium name="WormBaseParasite"/>
        </authorList>
    </citation>
    <scope>IDENTIFICATION</scope>
</reference>
<name>A0AC35EZ47_9BILA</name>
<proteinExistence type="predicted"/>
<protein>
    <submittedName>
        <fullName evidence="2">USP domain-containing protein</fullName>
    </submittedName>
</protein>
<accession>A0AC35EZ47</accession>
<organism evidence="1 2">
    <name type="scientific">Panagrolaimus sp. PS1159</name>
    <dbReference type="NCBI Taxonomy" id="55785"/>
    <lineage>
        <taxon>Eukaryota</taxon>
        <taxon>Metazoa</taxon>
        <taxon>Ecdysozoa</taxon>
        <taxon>Nematoda</taxon>
        <taxon>Chromadorea</taxon>
        <taxon>Rhabditida</taxon>
        <taxon>Tylenchina</taxon>
        <taxon>Panagrolaimomorpha</taxon>
        <taxon>Panagrolaimoidea</taxon>
        <taxon>Panagrolaimidae</taxon>
        <taxon>Panagrolaimus</taxon>
    </lineage>
</organism>
<sequence>MLFLLHYYTGDLYCLKCSKVIFPESYCKYRALKYQQFYNNTDYEDPTFDKFQKSGTNGLVGLASLGNTCYMNCLLQFFLHNRIIIQWLVFHKCSYSSDIPGCLLCELQKLLKKFYDPLRTQIPAPSDIFTVMLNRRPEFLATAHLQHDVQEVFSWLIQDIASQGTYIFSDDGPNQCWRSPEISRSSVRTGPKLLRST</sequence>
<dbReference type="WBParaSite" id="PS1159_v2.g12154.t1">
    <property type="protein sequence ID" value="PS1159_v2.g12154.t1"/>
    <property type="gene ID" value="PS1159_v2.g12154"/>
</dbReference>
<evidence type="ECO:0000313" key="2">
    <source>
        <dbReference type="WBParaSite" id="PS1159_v2.g12154.t1"/>
    </source>
</evidence>